<dbReference type="InterPro" id="IPR014937">
    <property type="entry name" value="DUF1810"/>
</dbReference>
<dbReference type="Gene3D" id="1.25.40.380">
    <property type="entry name" value="Protein of unknown function DUF1810"/>
    <property type="match status" value="1"/>
</dbReference>
<reference evidence="2" key="1">
    <citation type="submission" date="2016-10" db="EMBL/GenBank/DDBJ databases">
        <authorList>
            <person name="Varghese N."/>
            <person name="Submissions S."/>
        </authorList>
    </citation>
    <scope>NUCLEOTIDE SEQUENCE [LARGE SCALE GENOMIC DNA]</scope>
    <source>
        <strain evidence="2">Gh-67</strain>
    </source>
</reference>
<dbReference type="Proteomes" id="UP000199705">
    <property type="component" value="Unassembled WGS sequence"/>
</dbReference>
<dbReference type="EMBL" id="FNCG01000007">
    <property type="protein sequence ID" value="SDH13708.1"/>
    <property type="molecule type" value="Genomic_DNA"/>
</dbReference>
<evidence type="ECO:0000313" key="1">
    <source>
        <dbReference type="EMBL" id="SDH13708.1"/>
    </source>
</evidence>
<sequence>MPWYNGDYPPSYKNQPKYLRDKAVEIANEVLKSTGNEGEAIPPGCRMRANILRNTRKKCPKKKQNNERLHRFPDAQQRNYATALAGTRGGRKRVHWMWHIFPQVAGLGTRAH</sequence>
<keyword evidence="2" id="KW-1185">Reference proteome</keyword>
<evidence type="ECO:0000313" key="2">
    <source>
        <dbReference type="Proteomes" id="UP000199705"/>
    </source>
</evidence>
<dbReference type="AlphaFoldDB" id="A0A1G7ZYE6"/>
<dbReference type="STRING" id="551996.SAMN05192573_10738"/>
<dbReference type="RefSeq" id="WP_256337428.1">
    <property type="nucleotide sequence ID" value="NZ_FNCG01000007.1"/>
</dbReference>
<dbReference type="SUPFAM" id="SSF140736">
    <property type="entry name" value="Rv1873-like"/>
    <property type="match status" value="1"/>
</dbReference>
<accession>A0A1G7ZYE6</accession>
<gene>
    <name evidence="1" type="ORF">SAMN05192573_10738</name>
</gene>
<dbReference type="Pfam" id="PF08837">
    <property type="entry name" value="DUF1810"/>
    <property type="match status" value="1"/>
</dbReference>
<proteinExistence type="predicted"/>
<protein>
    <submittedName>
        <fullName evidence="1">Uncharacterized protein</fullName>
    </submittedName>
</protein>
<name>A0A1G7ZYE6_9SPHI</name>
<dbReference type="InterPro" id="IPR036287">
    <property type="entry name" value="Rv1873-like_sf"/>
</dbReference>
<organism evidence="1 2">
    <name type="scientific">Mucilaginibacter gossypii</name>
    <dbReference type="NCBI Taxonomy" id="551996"/>
    <lineage>
        <taxon>Bacteria</taxon>
        <taxon>Pseudomonadati</taxon>
        <taxon>Bacteroidota</taxon>
        <taxon>Sphingobacteriia</taxon>
        <taxon>Sphingobacteriales</taxon>
        <taxon>Sphingobacteriaceae</taxon>
        <taxon>Mucilaginibacter</taxon>
    </lineage>
</organism>